<dbReference type="Proteomes" id="UP000095023">
    <property type="component" value="Unassembled WGS sequence"/>
</dbReference>
<evidence type="ECO:0000313" key="3">
    <source>
        <dbReference type="EMBL" id="ODV91520.1"/>
    </source>
</evidence>
<evidence type="ECO:0000313" key="4">
    <source>
        <dbReference type="Proteomes" id="UP000095023"/>
    </source>
</evidence>
<gene>
    <name evidence="3" type="ORF">CANCADRAFT_71785</name>
</gene>
<accession>A0A1E4TID1</accession>
<dbReference type="PROSITE" id="PS50097">
    <property type="entry name" value="BTB"/>
    <property type="match status" value="1"/>
</dbReference>
<dbReference type="AlphaFoldDB" id="A0A1E4TID1"/>
<name>A0A1E4TID1_9ASCO</name>
<dbReference type="SUPFAM" id="SSF54695">
    <property type="entry name" value="POZ domain"/>
    <property type="match status" value="1"/>
</dbReference>
<reference evidence="4" key="1">
    <citation type="submission" date="2016-02" db="EMBL/GenBank/DDBJ databases">
        <title>Comparative genomics of biotechnologically important yeasts.</title>
        <authorList>
            <consortium name="DOE Joint Genome Institute"/>
            <person name="Riley R."/>
            <person name="Haridas S."/>
            <person name="Wolfe K.H."/>
            <person name="Lopes M.R."/>
            <person name="Hittinger C.T."/>
            <person name="Goker M."/>
            <person name="Salamov A."/>
            <person name="Wisecaver J."/>
            <person name="Long T.M."/>
            <person name="Aerts A.L."/>
            <person name="Barry K."/>
            <person name="Choi C."/>
            <person name="Clum A."/>
            <person name="Coughlan A.Y."/>
            <person name="Deshpande S."/>
            <person name="Douglass A.P."/>
            <person name="Hanson S.J."/>
            <person name="Klenk H.-P."/>
            <person name="Labutti K."/>
            <person name="Lapidus A."/>
            <person name="Lindquist E."/>
            <person name="Lipzen A."/>
            <person name="Meier-Kolthoff J.P."/>
            <person name="Ohm R.A."/>
            <person name="Otillar R.P."/>
            <person name="Pangilinan J."/>
            <person name="Peng Y."/>
            <person name="Rokas A."/>
            <person name="Rosa C.A."/>
            <person name="Scheuner C."/>
            <person name="Sibirny A.A."/>
            <person name="Slot J.C."/>
            <person name="Stielow J.B."/>
            <person name="Sun H."/>
            <person name="Kurtzman C.P."/>
            <person name="Blackwell M."/>
            <person name="Jeffries T.W."/>
            <person name="Grigoriev I.V."/>
        </authorList>
    </citation>
    <scope>NUCLEOTIDE SEQUENCE [LARGE SCALE GENOMIC DNA]</scope>
    <source>
        <strain evidence="4">NRRL Y-17796</strain>
    </source>
</reference>
<dbReference type="InterPro" id="IPR000210">
    <property type="entry name" value="BTB/POZ_dom"/>
</dbReference>
<dbReference type="InterPro" id="IPR011333">
    <property type="entry name" value="SKP1/BTB/POZ_sf"/>
</dbReference>
<dbReference type="OrthoDB" id="6359943at2759"/>
<organism evidence="3 4">
    <name type="scientific">Tortispora caseinolytica NRRL Y-17796</name>
    <dbReference type="NCBI Taxonomy" id="767744"/>
    <lineage>
        <taxon>Eukaryota</taxon>
        <taxon>Fungi</taxon>
        <taxon>Dikarya</taxon>
        <taxon>Ascomycota</taxon>
        <taxon>Saccharomycotina</taxon>
        <taxon>Trigonopsidomycetes</taxon>
        <taxon>Trigonopsidales</taxon>
        <taxon>Trigonopsidaceae</taxon>
        <taxon>Tortispora</taxon>
    </lineage>
</organism>
<evidence type="ECO:0000259" key="2">
    <source>
        <dbReference type="PROSITE" id="PS50097"/>
    </source>
</evidence>
<sequence length="847" mass="94685">MNSGIRPSASNNAPPGSLLKNNLELAYFLKVYANFGGPTDMNASSSSDLSTSLTPPDCPYARILNRLHSRSTSRNKIKYRAAMSENLLSHNQFPSDSLALSLQDSLQLFASEYYSETQELASHLLSKGFADGAFSDITIVAFGQEYHLHKIILAASGYFAKLFGGEWKDSVDSRLELSFDGFPYVTQYGFETVLLGLYGSFVSNLKVDNVLEVIATASYLSVDSMTEACAAALIQQLNAETIGPIMEFVLSSDHGVVSILLRDACYHFVYSAGWELDPEVWLNLTPTKVGEIICSDAFFVPTEYDRCLYLCIILLRFWEYELSQVCGPEHGETGFFDNKSTCSDYDMDELHDQIYNTLLPIYDALAKGIYYYLIPLQYFADLQTLKDPRGSPLIKPSIIQSTVWKQVSLRDKILQASRAEDALKERNSERLQNSVLALGTVNNGDPETQVEDGELVFPLPNNEGNSTPAFPPAVYCIQDDIIEEIKQNDSAWSTLPPCRFSMEFHNLSKLKLDERVYSHSVWYAGSYWSVYIMKGRNSSRSSGYHLRIYLRRDLNGPRKVSEGFAIRRLRAKRQKKLFPKQRPASMNSLGSLSESDNEDSTHEEQLGVVNISPPEIDTDITQIVSEVISDMQGWDIGGNYEGDDASSSGERIGNSLTNFVTRNGSRPNHIIYPDEFENPVSFAESSLSLRSEERVTVSRRRSSQRDPAYAAALAATSNLRHSSSSASQMSNQSFTGLGFSRAKEDQPKELNDPLHDALFSYIDDRSEVIAYYKIFVASPPLPFCSEAVGLELPTKFQKIGMTCFSSKPDSFEKSRGWGWRSDALYFVMEELAARDAPLKVTVNIGYV</sequence>
<dbReference type="Gene3D" id="3.30.710.10">
    <property type="entry name" value="Potassium Channel Kv1.1, Chain A"/>
    <property type="match status" value="1"/>
</dbReference>
<feature type="compositionally biased region" description="Polar residues" evidence="1">
    <location>
        <begin position="584"/>
        <end position="594"/>
    </location>
</feature>
<evidence type="ECO:0000256" key="1">
    <source>
        <dbReference type="SAM" id="MobiDB-lite"/>
    </source>
</evidence>
<dbReference type="PANTHER" id="PTHR47369">
    <property type="entry name" value="BTB/POZ DOMAIN-CONTAINING PROTEIN"/>
    <property type="match status" value="1"/>
</dbReference>
<dbReference type="Pfam" id="PF00651">
    <property type="entry name" value="BTB"/>
    <property type="match status" value="1"/>
</dbReference>
<dbReference type="EMBL" id="KV453841">
    <property type="protein sequence ID" value="ODV91520.1"/>
    <property type="molecule type" value="Genomic_DNA"/>
</dbReference>
<proteinExistence type="predicted"/>
<protein>
    <recommendedName>
        <fullName evidence="2">BTB domain-containing protein</fullName>
    </recommendedName>
</protein>
<keyword evidence="4" id="KW-1185">Reference proteome</keyword>
<dbReference type="SMART" id="SM00225">
    <property type="entry name" value="BTB"/>
    <property type="match status" value="1"/>
</dbReference>
<feature type="domain" description="BTB" evidence="2">
    <location>
        <begin position="135"/>
        <end position="198"/>
    </location>
</feature>
<dbReference type="PANTHER" id="PTHR47369:SF1">
    <property type="entry name" value="BTB_POZ DOMAIN-CONTAINING PROTEIN"/>
    <property type="match status" value="1"/>
</dbReference>
<feature type="region of interest" description="Disordered" evidence="1">
    <location>
        <begin position="577"/>
        <end position="604"/>
    </location>
</feature>